<feature type="compositionally biased region" description="Basic and acidic residues" evidence="5">
    <location>
        <begin position="480"/>
        <end position="558"/>
    </location>
</feature>
<dbReference type="InterPro" id="IPR013083">
    <property type="entry name" value="Znf_RING/FYVE/PHD"/>
</dbReference>
<feature type="zinc finger region" description="TRAF-type" evidence="4">
    <location>
        <begin position="215"/>
        <end position="271"/>
    </location>
</feature>
<protein>
    <recommendedName>
        <fullName evidence="6">TRAF-type domain-containing protein</fullName>
    </recommendedName>
</protein>
<dbReference type="Pfam" id="PF02176">
    <property type="entry name" value="zf-TRAF"/>
    <property type="match status" value="1"/>
</dbReference>
<sequence length="558" mass="62474">MDPPATVSVESKPDESKPNNPKSYDCGLCDTEVVYKIAQELLPGLASACVDNTTGGLFKNAGTVAVDMRKEMSDYLTQRSETYVAEFLLSENTPVPETSEHPYDIIITLIDDFAASKRNMFSRVSEWVSSDGREDKIDDFVQEMEINGFWLLARRECIASILLKNVDYKNSFHCNVACGSEEEIGKHRLECKFRGMDCVNEGCTTRYCAAQKENHEAICPFMILACEQKCSDFVMRREMDRHCVTICPMKLVNCAFYTVGCKSCIPKCDVQKHNTDDLSGHLLLIIRTAHKEANENDLKHRVEQIRSLTNTEKLARARDARALTFLIKDAEAKLGPLESKANSSPDSSKHDDINKIDPPKKTEPLIVKDDSAKTEPLIVKDDSAKTEPSIVKDDSAKTEPSIVKDDSAKTEPLIVKDESAKTEPPVVKDESKEDRPVPPPENPAVKDVHQEPPPKPVESPEERKDKDKQDLNSNSNSPPIEKEDKHGESKVPIREEESKEVLGKPSDSKEEEKTRSPKGEEVKESMKTSIEDEKSKNGDEEEDKKKSPEKGTIEESSK</sequence>
<dbReference type="SUPFAM" id="SSF49599">
    <property type="entry name" value="TRAF domain-like"/>
    <property type="match status" value="1"/>
</dbReference>
<dbReference type="InterPro" id="IPR001293">
    <property type="entry name" value="Znf_TRAF"/>
</dbReference>
<name>A0AA35VND4_LACSI</name>
<evidence type="ECO:0000256" key="5">
    <source>
        <dbReference type="SAM" id="MobiDB-lite"/>
    </source>
</evidence>
<feature type="region of interest" description="Disordered" evidence="5">
    <location>
        <begin position="1"/>
        <end position="23"/>
    </location>
</feature>
<evidence type="ECO:0000256" key="4">
    <source>
        <dbReference type="PROSITE-ProRule" id="PRU00207"/>
    </source>
</evidence>
<evidence type="ECO:0000313" key="7">
    <source>
        <dbReference type="EMBL" id="CAI9272004.1"/>
    </source>
</evidence>
<feature type="domain" description="TRAF-type" evidence="6">
    <location>
        <begin position="215"/>
        <end position="271"/>
    </location>
</feature>
<organism evidence="7 8">
    <name type="scientific">Lactuca saligna</name>
    <name type="common">Willowleaf lettuce</name>
    <dbReference type="NCBI Taxonomy" id="75948"/>
    <lineage>
        <taxon>Eukaryota</taxon>
        <taxon>Viridiplantae</taxon>
        <taxon>Streptophyta</taxon>
        <taxon>Embryophyta</taxon>
        <taxon>Tracheophyta</taxon>
        <taxon>Spermatophyta</taxon>
        <taxon>Magnoliopsida</taxon>
        <taxon>eudicotyledons</taxon>
        <taxon>Gunneridae</taxon>
        <taxon>Pentapetalae</taxon>
        <taxon>asterids</taxon>
        <taxon>campanulids</taxon>
        <taxon>Asterales</taxon>
        <taxon>Asteraceae</taxon>
        <taxon>Cichorioideae</taxon>
        <taxon>Cichorieae</taxon>
        <taxon>Lactucinae</taxon>
        <taxon>Lactuca</taxon>
    </lineage>
</organism>
<dbReference type="PROSITE" id="PS50145">
    <property type="entry name" value="ZF_TRAF"/>
    <property type="match status" value="1"/>
</dbReference>
<dbReference type="Proteomes" id="UP001177003">
    <property type="component" value="Chromosome 2"/>
</dbReference>
<evidence type="ECO:0000313" key="8">
    <source>
        <dbReference type="Proteomes" id="UP001177003"/>
    </source>
</evidence>
<feature type="compositionally biased region" description="Basic and acidic residues" evidence="5">
    <location>
        <begin position="347"/>
        <end position="436"/>
    </location>
</feature>
<keyword evidence="2 4" id="KW-0863">Zinc-finger</keyword>
<keyword evidence="3 4" id="KW-0862">Zinc</keyword>
<evidence type="ECO:0000259" key="6">
    <source>
        <dbReference type="PROSITE" id="PS50145"/>
    </source>
</evidence>
<evidence type="ECO:0000256" key="2">
    <source>
        <dbReference type="ARBA" id="ARBA00022771"/>
    </source>
</evidence>
<reference evidence="7" key="1">
    <citation type="submission" date="2023-04" db="EMBL/GenBank/DDBJ databases">
        <authorList>
            <person name="Vijverberg K."/>
            <person name="Xiong W."/>
            <person name="Schranz E."/>
        </authorList>
    </citation>
    <scope>NUCLEOTIDE SEQUENCE</scope>
</reference>
<accession>A0AA35VND4</accession>
<dbReference type="AlphaFoldDB" id="A0AA35VND4"/>
<dbReference type="EMBL" id="OX465078">
    <property type="protein sequence ID" value="CAI9272004.1"/>
    <property type="molecule type" value="Genomic_DNA"/>
</dbReference>
<keyword evidence="1 4" id="KW-0479">Metal-binding</keyword>
<evidence type="ECO:0000256" key="1">
    <source>
        <dbReference type="ARBA" id="ARBA00022723"/>
    </source>
</evidence>
<gene>
    <name evidence="7" type="ORF">LSALG_LOCUS12253</name>
</gene>
<proteinExistence type="predicted"/>
<dbReference type="GO" id="GO:0008270">
    <property type="term" value="F:zinc ion binding"/>
    <property type="evidence" value="ECO:0007669"/>
    <property type="project" value="UniProtKB-KW"/>
</dbReference>
<feature type="region of interest" description="Disordered" evidence="5">
    <location>
        <begin position="336"/>
        <end position="558"/>
    </location>
</feature>
<evidence type="ECO:0000256" key="3">
    <source>
        <dbReference type="ARBA" id="ARBA00022833"/>
    </source>
</evidence>
<dbReference type="PANTHER" id="PTHR10131:SF161">
    <property type="entry name" value="F26K24.24 PROTEIN"/>
    <property type="match status" value="1"/>
</dbReference>
<dbReference type="PANTHER" id="PTHR10131">
    <property type="entry name" value="TNF RECEPTOR ASSOCIATED FACTOR"/>
    <property type="match status" value="1"/>
</dbReference>
<feature type="compositionally biased region" description="Basic and acidic residues" evidence="5">
    <location>
        <begin position="444"/>
        <end position="470"/>
    </location>
</feature>
<keyword evidence="8" id="KW-1185">Reference proteome</keyword>
<dbReference type="Gene3D" id="3.30.40.10">
    <property type="entry name" value="Zinc/RING finger domain, C3HC4 (zinc finger)"/>
    <property type="match status" value="1"/>
</dbReference>